<dbReference type="AlphaFoldDB" id="B4VL85"/>
<accession>B4VL85</accession>
<dbReference type="HOGENOM" id="CLU_3024269_0_0_3"/>
<reference evidence="1 2" key="1">
    <citation type="submission" date="2008-07" db="EMBL/GenBank/DDBJ databases">
        <authorList>
            <person name="Tandeau de Marsac N."/>
            <person name="Ferriera S."/>
            <person name="Johnson J."/>
            <person name="Kravitz S."/>
            <person name="Beeson K."/>
            <person name="Sutton G."/>
            <person name="Rogers Y.-H."/>
            <person name="Friedman R."/>
            <person name="Frazier M."/>
            <person name="Venter J.C."/>
        </authorList>
    </citation>
    <scope>NUCLEOTIDE SEQUENCE [LARGE SCALE GENOMIC DNA]</scope>
    <source>
        <strain evidence="1 2">PCC 7420</strain>
    </source>
</reference>
<gene>
    <name evidence="1" type="ORF">MC7420_473</name>
</gene>
<organism evidence="1 2">
    <name type="scientific">Coleofasciculus chthonoplastes PCC 7420</name>
    <dbReference type="NCBI Taxonomy" id="118168"/>
    <lineage>
        <taxon>Bacteria</taxon>
        <taxon>Bacillati</taxon>
        <taxon>Cyanobacteriota</taxon>
        <taxon>Cyanophyceae</taxon>
        <taxon>Coleofasciculales</taxon>
        <taxon>Coleofasciculaceae</taxon>
        <taxon>Coleofasciculus</taxon>
    </lineage>
</organism>
<evidence type="ECO:0000313" key="1">
    <source>
        <dbReference type="EMBL" id="EDX77336.1"/>
    </source>
</evidence>
<protein>
    <submittedName>
        <fullName evidence="1">Uncharacterized protein</fullName>
    </submittedName>
</protein>
<sequence length="55" mass="6153">MRSLSTLPGKPNACDCLDYPFGVLNIDVPPTSNHSTWILLPHHAKYRKMGKSSEQ</sequence>
<evidence type="ECO:0000313" key="2">
    <source>
        <dbReference type="Proteomes" id="UP000003835"/>
    </source>
</evidence>
<name>B4VL85_9CYAN</name>
<keyword evidence="2" id="KW-1185">Reference proteome</keyword>
<proteinExistence type="predicted"/>
<dbReference type="Proteomes" id="UP000003835">
    <property type="component" value="Unassembled WGS sequence"/>
</dbReference>
<dbReference type="EMBL" id="DS989844">
    <property type="protein sequence ID" value="EDX77336.1"/>
    <property type="molecule type" value="Genomic_DNA"/>
</dbReference>